<evidence type="ECO:0000256" key="2">
    <source>
        <dbReference type="SAM" id="SignalP"/>
    </source>
</evidence>
<sequence length="182" mass="19569">MSATIAVLLLAQVSAGAATPPSAPGRPGCEGAAFSAFDFWIGEWDVYPEGKEQQVARSRIEKLYAGCAVRENWMPLKGAGGGSLNAYDPDTGLWHQTWVGSAPGPVFFTGRPVAGGMVLTGRWKGSGPNGEDGLTRMTYGRRPDGSVRQHGEFSGDHGMTWQTTFDLIYRPRDIQSEGNQHP</sequence>
<evidence type="ECO:0008006" key="5">
    <source>
        <dbReference type="Google" id="ProtNLM"/>
    </source>
</evidence>
<accession>A0A9X2VZW8</accession>
<protein>
    <recommendedName>
        <fullName evidence="5">DUF1579 domain-containing protein</fullName>
    </recommendedName>
</protein>
<evidence type="ECO:0000313" key="4">
    <source>
        <dbReference type="Proteomes" id="UP001142648"/>
    </source>
</evidence>
<name>A0A9X2VZW8_9SPHN</name>
<dbReference type="Proteomes" id="UP001142648">
    <property type="component" value="Unassembled WGS sequence"/>
</dbReference>
<feature type="region of interest" description="Disordered" evidence="1">
    <location>
        <begin position="120"/>
        <end position="143"/>
    </location>
</feature>
<gene>
    <name evidence="3" type="ORF">N0B51_04265</name>
</gene>
<keyword evidence="2" id="KW-0732">Signal</keyword>
<dbReference type="RefSeq" id="WP_259960993.1">
    <property type="nucleotide sequence ID" value="NZ_JAOAMV010000002.1"/>
</dbReference>
<dbReference type="EMBL" id="JAOAMV010000002">
    <property type="protein sequence ID" value="MCT2558187.1"/>
    <property type="molecule type" value="Genomic_DNA"/>
</dbReference>
<evidence type="ECO:0000313" key="3">
    <source>
        <dbReference type="EMBL" id="MCT2558187.1"/>
    </source>
</evidence>
<organism evidence="3 4">
    <name type="scientific">Tsuneonella litorea</name>
    <dbReference type="NCBI Taxonomy" id="2976475"/>
    <lineage>
        <taxon>Bacteria</taxon>
        <taxon>Pseudomonadati</taxon>
        <taxon>Pseudomonadota</taxon>
        <taxon>Alphaproteobacteria</taxon>
        <taxon>Sphingomonadales</taxon>
        <taxon>Erythrobacteraceae</taxon>
        <taxon>Tsuneonella</taxon>
    </lineage>
</organism>
<dbReference type="AlphaFoldDB" id="A0A9X2VZW8"/>
<reference evidence="3" key="1">
    <citation type="submission" date="2022-09" db="EMBL/GenBank/DDBJ databases">
        <title>The genome sequence of Tsuneonella sp. YG55.</title>
        <authorList>
            <person name="Liu Y."/>
        </authorList>
    </citation>
    <scope>NUCLEOTIDE SEQUENCE</scope>
    <source>
        <strain evidence="3">YG55</strain>
    </source>
</reference>
<comment type="caution">
    <text evidence="3">The sequence shown here is derived from an EMBL/GenBank/DDBJ whole genome shotgun (WGS) entry which is preliminary data.</text>
</comment>
<proteinExistence type="predicted"/>
<keyword evidence="4" id="KW-1185">Reference proteome</keyword>
<feature type="chain" id="PRO_5040843951" description="DUF1579 domain-containing protein" evidence="2">
    <location>
        <begin position="18"/>
        <end position="182"/>
    </location>
</feature>
<evidence type="ECO:0000256" key="1">
    <source>
        <dbReference type="SAM" id="MobiDB-lite"/>
    </source>
</evidence>
<feature type="signal peptide" evidence="2">
    <location>
        <begin position="1"/>
        <end position="17"/>
    </location>
</feature>